<keyword evidence="1" id="KW-0175">Coiled coil</keyword>
<proteinExistence type="predicted"/>
<evidence type="ECO:0000313" key="2">
    <source>
        <dbReference type="EMBL" id="KAL0953183.1"/>
    </source>
</evidence>
<evidence type="ECO:0000256" key="1">
    <source>
        <dbReference type="SAM" id="Coils"/>
    </source>
</evidence>
<dbReference type="Gene3D" id="1.20.1280.50">
    <property type="match status" value="1"/>
</dbReference>
<gene>
    <name evidence="2" type="ORF">HGRIS_004438</name>
</gene>
<reference evidence="3" key="1">
    <citation type="submission" date="2024-06" db="EMBL/GenBank/DDBJ databases">
        <title>Multi-omics analyses provide insights into the biosynthesis of the anticancer antibiotic pleurotin in Hohenbuehelia grisea.</title>
        <authorList>
            <person name="Weaver J.A."/>
            <person name="Alberti F."/>
        </authorList>
    </citation>
    <scope>NUCLEOTIDE SEQUENCE [LARGE SCALE GENOMIC DNA]</scope>
    <source>
        <strain evidence="3">T-177</strain>
    </source>
</reference>
<feature type="coiled-coil region" evidence="1">
    <location>
        <begin position="79"/>
        <end position="106"/>
    </location>
</feature>
<dbReference type="EMBL" id="JASNQZ010000008">
    <property type="protein sequence ID" value="KAL0953183.1"/>
    <property type="molecule type" value="Genomic_DNA"/>
</dbReference>
<evidence type="ECO:0008006" key="4">
    <source>
        <dbReference type="Google" id="ProtNLM"/>
    </source>
</evidence>
<keyword evidence="3" id="KW-1185">Reference proteome</keyword>
<name>A0ABR3JCN7_9AGAR</name>
<sequence>MACARYLHLFVNGFRVTSPDIPFRVSVAAVDSFTKTSHPRYYLPTFRVQAPKCEHPQNSLTKVAEAAKEEALRLLHVEESQISAEIDRLKRELSVQRRRRKLVQSRIADHQCSIRRLPTEILSQIFIACLDWHTGTEIDTPPIPILDSKACPWVLALVCKRWRDLALGTPILWSTIGIDVDEIETRPKRREARIYMAEEFLRRSMQRPLNVRFVCNQHERHPLLDAVSAHATRWKYA</sequence>
<organism evidence="2 3">
    <name type="scientific">Hohenbuehelia grisea</name>
    <dbReference type="NCBI Taxonomy" id="104357"/>
    <lineage>
        <taxon>Eukaryota</taxon>
        <taxon>Fungi</taxon>
        <taxon>Dikarya</taxon>
        <taxon>Basidiomycota</taxon>
        <taxon>Agaricomycotina</taxon>
        <taxon>Agaricomycetes</taxon>
        <taxon>Agaricomycetidae</taxon>
        <taxon>Agaricales</taxon>
        <taxon>Pleurotineae</taxon>
        <taxon>Pleurotaceae</taxon>
        <taxon>Hohenbuehelia</taxon>
    </lineage>
</organism>
<comment type="caution">
    <text evidence="2">The sequence shown here is derived from an EMBL/GenBank/DDBJ whole genome shotgun (WGS) entry which is preliminary data.</text>
</comment>
<evidence type="ECO:0000313" key="3">
    <source>
        <dbReference type="Proteomes" id="UP001556367"/>
    </source>
</evidence>
<dbReference type="Proteomes" id="UP001556367">
    <property type="component" value="Unassembled WGS sequence"/>
</dbReference>
<protein>
    <recommendedName>
        <fullName evidence="4">F-box domain-containing protein</fullName>
    </recommendedName>
</protein>
<accession>A0ABR3JCN7</accession>